<protein>
    <submittedName>
        <fullName evidence="1">Type VI secretion system protein ImpG</fullName>
    </submittedName>
</protein>
<sequence>MDPRLLEHYEQELRYIREMGAEFARDYPKIAGRLGMDGVDCADPYVERLLEGFAFLTARVQHKIDARFPEFTHQLLDLVYPHLTAPTPSMAVVGLQPDLTAGTLLGGYRVPAGTPMRSQLAKGEKTACEYRTAHEVRLWPLQVSAARYLPNPGVLAARGIPTPSGVRAALQIELELTAGDSLAELPLDCLAFYLRGSDEAPMWLYEILHGGFAGACLRDDVEAPARIADGVSIRQPGFDRDEALLPSVRRTFDGYRLLQEYFTFPQRFLFAEFTGLEGAISKLDGRRLEITVLLSRADNRLEHVVNAEAFLLNATPVINLFRHTADRIHVKPERTEFHVVPDRNRPMDLEVYQVLSVTGHGRGKDAVQPFEMFYRVGRDKADAEPGAYYFTSRRPRLGSTRQRQRGGRTNYLGSEVFLSLVDEAQAPFADELRQLDVTLLCTNRDLPIQMAVGKGATDFTLDIAAPVKAVRVVAGPTRPRAAFRAGETSWRLVSHLSLNYLSLIDEDEHAGARALRQLLDLYVDAKDPLARHVEGVVSIGSRAAVRRMPIRGPICFGNGLELRLRLDEDAFTGVGAFLLGAVLDRFFAKYVSLNSFTQTIVESTQRGEIMRWPARAGRRMTL</sequence>
<comment type="caution">
    <text evidence="1">The sequence shown here is derived from an EMBL/GenBank/DDBJ whole genome shotgun (WGS) entry which is preliminary data.</text>
</comment>
<dbReference type="PIRSF" id="PIRSF028304">
    <property type="entry name" value="UCP028304"/>
    <property type="match status" value="1"/>
</dbReference>
<dbReference type="InterPro" id="IPR010272">
    <property type="entry name" value="T6SS_TssF"/>
</dbReference>
<keyword evidence="2" id="KW-1185">Reference proteome</keyword>
<dbReference type="PANTHER" id="PTHR35370">
    <property type="entry name" value="CYTOPLASMIC PROTEIN-RELATED-RELATED"/>
    <property type="match status" value="1"/>
</dbReference>
<dbReference type="AlphaFoldDB" id="A0AAE3G1Q2"/>
<dbReference type="PANTHER" id="PTHR35370:SF1">
    <property type="entry name" value="TYPE VI SECRETION SYSTEM COMPONENT TSSF1"/>
    <property type="match status" value="1"/>
</dbReference>
<accession>A0AAE3G1Q2</accession>
<evidence type="ECO:0000313" key="1">
    <source>
        <dbReference type="EMBL" id="MCP1673929.1"/>
    </source>
</evidence>
<dbReference type="Pfam" id="PF05947">
    <property type="entry name" value="T6SS_TssF"/>
    <property type="match status" value="1"/>
</dbReference>
<evidence type="ECO:0000313" key="2">
    <source>
        <dbReference type="Proteomes" id="UP001205843"/>
    </source>
</evidence>
<reference evidence="1" key="1">
    <citation type="submission" date="2022-03" db="EMBL/GenBank/DDBJ databases">
        <title>Genomic Encyclopedia of Type Strains, Phase III (KMG-III): the genomes of soil and plant-associated and newly described type strains.</title>
        <authorList>
            <person name="Whitman W."/>
        </authorList>
    </citation>
    <scope>NUCLEOTIDE SEQUENCE</scope>
    <source>
        <strain evidence="1">ANL 6-2</strain>
    </source>
</reference>
<name>A0AAE3G1Q2_9GAMM</name>
<organism evidence="1 2">
    <name type="scientific">Natronocella acetinitrilica</name>
    <dbReference type="NCBI Taxonomy" id="414046"/>
    <lineage>
        <taxon>Bacteria</taxon>
        <taxon>Pseudomonadati</taxon>
        <taxon>Pseudomonadota</taxon>
        <taxon>Gammaproteobacteria</taxon>
        <taxon>Chromatiales</taxon>
        <taxon>Ectothiorhodospiraceae</taxon>
        <taxon>Natronocella</taxon>
    </lineage>
</organism>
<dbReference type="EMBL" id="JALJXV010000002">
    <property type="protein sequence ID" value="MCP1673929.1"/>
    <property type="molecule type" value="Genomic_DNA"/>
</dbReference>
<proteinExistence type="predicted"/>
<dbReference type="Proteomes" id="UP001205843">
    <property type="component" value="Unassembled WGS sequence"/>
</dbReference>
<dbReference type="NCBIfam" id="TIGR03359">
    <property type="entry name" value="VI_chp_6"/>
    <property type="match status" value="1"/>
</dbReference>
<dbReference type="RefSeq" id="WP_253475250.1">
    <property type="nucleotide sequence ID" value="NZ_JALJXV010000002.1"/>
</dbReference>
<gene>
    <name evidence="1" type="ORF">J2T57_001028</name>
</gene>